<comment type="caution">
    <text evidence="4">The sequence shown here is derived from an EMBL/GenBank/DDBJ whole genome shotgun (WGS) entry which is preliminary data.</text>
</comment>
<evidence type="ECO:0000313" key="4">
    <source>
        <dbReference type="EMBL" id="MFC4542036.1"/>
    </source>
</evidence>
<dbReference type="EMBL" id="JBHSFA010000005">
    <property type="protein sequence ID" value="MFC4542036.1"/>
    <property type="molecule type" value="Genomic_DNA"/>
</dbReference>
<evidence type="ECO:0000259" key="3">
    <source>
        <dbReference type="Pfam" id="PF04967"/>
    </source>
</evidence>
<evidence type="ECO:0000256" key="1">
    <source>
        <dbReference type="ARBA" id="ARBA00023015"/>
    </source>
</evidence>
<dbReference type="AlphaFoldDB" id="A0ABD5PNK8"/>
<organism evidence="4 5">
    <name type="scientific">Halosolutus amylolyticus</name>
    <dbReference type="NCBI Taxonomy" id="2932267"/>
    <lineage>
        <taxon>Archaea</taxon>
        <taxon>Methanobacteriati</taxon>
        <taxon>Methanobacteriota</taxon>
        <taxon>Stenosarchaea group</taxon>
        <taxon>Halobacteria</taxon>
        <taxon>Halobacteriales</taxon>
        <taxon>Natrialbaceae</taxon>
        <taxon>Halosolutus</taxon>
    </lineage>
</organism>
<evidence type="ECO:0000256" key="2">
    <source>
        <dbReference type="ARBA" id="ARBA00023163"/>
    </source>
</evidence>
<reference evidence="4 5" key="1">
    <citation type="journal article" date="2019" name="Int. J. Syst. Evol. Microbiol.">
        <title>The Global Catalogue of Microorganisms (GCM) 10K type strain sequencing project: providing services to taxonomists for standard genome sequencing and annotation.</title>
        <authorList>
            <consortium name="The Broad Institute Genomics Platform"/>
            <consortium name="The Broad Institute Genome Sequencing Center for Infectious Disease"/>
            <person name="Wu L."/>
            <person name="Ma J."/>
        </authorList>
    </citation>
    <scope>NUCLEOTIDE SEQUENCE [LARGE SCALE GENOMIC DNA]</scope>
    <source>
        <strain evidence="4 5">WLHS5</strain>
    </source>
</reference>
<proteinExistence type="predicted"/>
<sequence length="222" mass="24598">MTTVVELEIPAERLGLARTFDRVPTFEFEVGGLIGDSPPLVWITGADQSTVERALETDPSVEMIAALTDGTDGPNDCWLFRLEFGEEAKLFQRIIAENDGAILAAHGQEGWWSVKLLFHDHEAVSACHDLFDQYEFRVEVTRVAGTNDVANAETPLTETQYETIYKAYELGYFDVPREVTLEELASELGISHQALSERLRRSHAALVSAELSGGMTPVELDP</sequence>
<dbReference type="Proteomes" id="UP001595898">
    <property type="component" value="Unassembled WGS sequence"/>
</dbReference>
<dbReference type="PANTHER" id="PTHR34236:SF1">
    <property type="entry name" value="DIMETHYL SULFOXIDE REDUCTASE TRANSCRIPTIONAL ACTIVATOR"/>
    <property type="match status" value="1"/>
</dbReference>
<dbReference type="InterPro" id="IPR007050">
    <property type="entry name" value="HTH_bacterioopsin"/>
</dbReference>
<name>A0ABD5PNK8_9EURY</name>
<keyword evidence="2" id="KW-0804">Transcription</keyword>
<dbReference type="PANTHER" id="PTHR34236">
    <property type="entry name" value="DIMETHYL SULFOXIDE REDUCTASE TRANSCRIPTIONAL ACTIVATOR"/>
    <property type="match status" value="1"/>
</dbReference>
<gene>
    <name evidence="4" type="ORF">ACFO5R_08865</name>
</gene>
<keyword evidence="5" id="KW-1185">Reference proteome</keyword>
<keyword evidence="1" id="KW-0805">Transcription regulation</keyword>
<evidence type="ECO:0000313" key="5">
    <source>
        <dbReference type="Proteomes" id="UP001595898"/>
    </source>
</evidence>
<dbReference type="Pfam" id="PF04967">
    <property type="entry name" value="HTH_10"/>
    <property type="match status" value="1"/>
</dbReference>
<dbReference type="RefSeq" id="WP_250141442.1">
    <property type="nucleotide sequence ID" value="NZ_JALIQP010000004.1"/>
</dbReference>
<accession>A0ABD5PNK8</accession>
<protein>
    <submittedName>
        <fullName evidence="4">Helix-turn-helix domain-containing protein</fullName>
    </submittedName>
</protein>
<feature type="domain" description="HTH bat-type" evidence="3">
    <location>
        <begin position="156"/>
        <end position="206"/>
    </location>
</feature>